<dbReference type="SUPFAM" id="SSF52047">
    <property type="entry name" value="RNI-like"/>
    <property type="match status" value="1"/>
</dbReference>
<dbReference type="AlphaFoldDB" id="A0A9P9F3Q3"/>
<organism evidence="1 2">
    <name type="scientific">Dactylonectria macrodidyma</name>
    <dbReference type="NCBI Taxonomy" id="307937"/>
    <lineage>
        <taxon>Eukaryota</taxon>
        <taxon>Fungi</taxon>
        <taxon>Dikarya</taxon>
        <taxon>Ascomycota</taxon>
        <taxon>Pezizomycotina</taxon>
        <taxon>Sordariomycetes</taxon>
        <taxon>Hypocreomycetidae</taxon>
        <taxon>Hypocreales</taxon>
        <taxon>Nectriaceae</taxon>
        <taxon>Dactylonectria</taxon>
    </lineage>
</organism>
<protein>
    <recommendedName>
        <fullName evidence="3">Leucine rich repeat domain containing protein</fullName>
    </recommendedName>
</protein>
<dbReference type="OrthoDB" id="5213490at2759"/>
<dbReference type="Proteomes" id="UP000738349">
    <property type="component" value="Unassembled WGS sequence"/>
</dbReference>
<dbReference type="InterPro" id="IPR032675">
    <property type="entry name" value="LRR_dom_sf"/>
</dbReference>
<keyword evidence="2" id="KW-1185">Reference proteome</keyword>
<proteinExistence type="predicted"/>
<dbReference type="EMBL" id="JAGMUV010000006">
    <property type="protein sequence ID" value="KAH7153080.1"/>
    <property type="molecule type" value="Genomic_DNA"/>
</dbReference>
<dbReference type="InterPro" id="IPR001611">
    <property type="entry name" value="Leu-rich_rpt"/>
</dbReference>
<comment type="caution">
    <text evidence="1">The sequence shown here is derived from an EMBL/GenBank/DDBJ whole genome shotgun (WGS) entry which is preliminary data.</text>
</comment>
<evidence type="ECO:0000313" key="2">
    <source>
        <dbReference type="Proteomes" id="UP000738349"/>
    </source>
</evidence>
<name>A0A9P9F3Q3_9HYPO</name>
<evidence type="ECO:0000313" key="1">
    <source>
        <dbReference type="EMBL" id="KAH7153080.1"/>
    </source>
</evidence>
<gene>
    <name evidence="1" type="ORF">EDB81DRAFT_931451</name>
</gene>
<reference evidence="1" key="1">
    <citation type="journal article" date="2021" name="Nat. Commun.">
        <title>Genetic determinants of endophytism in the Arabidopsis root mycobiome.</title>
        <authorList>
            <person name="Mesny F."/>
            <person name="Miyauchi S."/>
            <person name="Thiergart T."/>
            <person name="Pickel B."/>
            <person name="Atanasova L."/>
            <person name="Karlsson M."/>
            <person name="Huettel B."/>
            <person name="Barry K.W."/>
            <person name="Haridas S."/>
            <person name="Chen C."/>
            <person name="Bauer D."/>
            <person name="Andreopoulos W."/>
            <person name="Pangilinan J."/>
            <person name="LaButti K."/>
            <person name="Riley R."/>
            <person name="Lipzen A."/>
            <person name="Clum A."/>
            <person name="Drula E."/>
            <person name="Henrissat B."/>
            <person name="Kohler A."/>
            <person name="Grigoriev I.V."/>
            <person name="Martin F.M."/>
            <person name="Hacquard S."/>
        </authorList>
    </citation>
    <scope>NUCLEOTIDE SEQUENCE</scope>
    <source>
        <strain evidence="1">MPI-CAGE-AT-0147</strain>
    </source>
</reference>
<sequence length="748" mass="83898">MMEYLPSYHEATTRPDWLHLVAPFVAPRDYPALCRVNGRFWHVFAPRLWSDLLLAVRHAGLQSGDDVGWWLDFALHRLQHVARDTRSLVHVLDAREFAKDSYHFASDDQSLNQSFKWALASLPNLTCILLDGHTDLDPGALLTGGGTSTNDHRLLLLSMARCTSPMPSTFFRSPSLAGVVYLDVSGIPGAIWHMLQASFLPELRILKVRNRRLDDTALSALIGRFGKQLWSLDICGNRATDVIIGRLAADCFWKPPLWSYANFRIDGGIDLTGEGTPDYGKFAFVKESEWSGSFSHPERYLIDSPMYTAKLESGPQEYQVPRADGQRGVKSDSVQDVQRAFCGQDRRLSVVDYRHSQDLTHLHLSHNQISALGIEMMLRIAAGHLEELSCDSMPLVIPQKEHQRVWPKSAMLYGIPNAAHFLRPVFSSNLRTLRIHHSVVTQIPTLQMEGVSKLKRLHIAETSILSRVQQAYAQAFVPDMNPRLTSLTLTRIPRHSSGPLIAKLVQFLKLLSIQERVIHDTRTAWSSRRAPGILEGLKHLRLQFESISAEESLDLAEDLDAEELMRTGDVGFSFFEDERAASRRTLRASTWLPEPTRVTSSTSLHHNDDGEFLTHRGNWNGESFAVPVWIGNPGTDTNPVIKEYRRLVMNLDILGGVGPATAGQVMAGAPKKSFIFQTAWSMAIMPKELPSPTRDELAAMKDVLDEIKQFRLKAKAKYMGLKQQATGGIQVPPGEPHFFWTGSLQVCV</sequence>
<evidence type="ECO:0008006" key="3">
    <source>
        <dbReference type="Google" id="ProtNLM"/>
    </source>
</evidence>
<dbReference type="Gene3D" id="3.80.10.10">
    <property type="entry name" value="Ribonuclease Inhibitor"/>
    <property type="match status" value="1"/>
</dbReference>
<dbReference type="PROSITE" id="PS51450">
    <property type="entry name" value="LRR"/>
    <property type="match status" value="1"/>
</dbReference>
<accession>A0A9P9F3Q3</accession>